<accession>A0AAC9TPM2</accession>
<dbReference type="GO" id="GO:0055085">
    <property type="term" value="P:transmembrane transport"/>
    <property type="evidence" value="ECO:0007669"/>
    <property type="project" value="InterPro"/>
</dbReference>
<evidence type="ECO:0000256" key="4">
    <source>
        <dbReference type="ARBA" id="ARBA00022475"/>
    </source>
</evidence>
<evidence type="ECO:0000256" key="8">
    <source>
        <dbReference type="RuleBase" id="RU363032"/>
    </source>
</evidence>
<name>A0AAC9TPM2_9SPIR</name>
<dbReference type="KEGG" id="bhp:BHAMNSH16_00785"/>
<evidence type="ECO:0000256" key="2">
    <source>
        <dbReference type="ARBA" id="ARBA00020515"/>
    </source>
</evidence>
<reference evidence="10 11" key="1">
    <citation type="submission" date="2017-02" db="EMBL/GenBank/DDBJ databases">
        <title>Complete genome sequence of Brachyspira hampsonii genomovar I strain NSH-16 (ATCC BAA-2463).</title>
        <authorList>
            <person name="Mirajkar N.S."/>
            <person name="Gebhart C.J."/>
        </authorList>
    </citation>
    <scope>NUCLEOTIDE SEQUENCE [LARGE SCALE GENOMIC DNA]</scope>
    <source>
        <strain evidence="10 11">NSH-16</strain>
    </source>
</reference>
<keyword evidence="5 8" id="KW-0812">Transmembrane</keyword>
<evidence type="ECO:0000256" key="1">
    <source>
        <dbReference type="ARBA" id="ARBA00004651"/>
    </source>
</evidence>
<protein>
    <recommendedName>
        <fullName evidence="2">sn-glycerol-3-phosphate transport system permease protein UgpE</fullName>
    </recommendedName>
</protein>
<feature type="transmembrane region" description="Helical" evidence="8">
    <location>
        <begin position="108"/>
        <end position="129"/>
    </location>
</feature>
<evidence type="ECO:0000256" key="3">
    <source>
        <dbReference type="ARBA" id="ARBA00022448"/>
    </source>
</evidence>
<gene>
    <name evidence="10" type="ORF">BHAMNSH16_00785</name>
</gene>
<dbReference type="GO" id="GO:0005886">
    <property type="term" value="C:plasma membrane"/>
    <property type="evidence" value="ECO:0007669"/>
    <property type="project" value="UniProtKB-SubCell"/>
</dbReference>
<feature type="transmembrane region" description="Helical" evidence="8">
    <location>
        <begin position="12"/>
        <end position="36"/>
    </location>
</feature>
<dbReference type="PANTHER" id="PTHR43744">
    <property type="entry name" value="ABC TRANSPORTER PERMEASE PROTEIN MG189-RELATED-RELATED"/>
    <property type="match status" value="1"/>
</dbReference>
<feature type="transmembrane region" description="Helical" evidence="8">
    <location>
        <begin position="181"/>
        <end position="205"/>
    </location>
</feature>
<keyword evidence="11" id="KW-1185">Reference proteome</keyword>
<dbReference type="InterPro" id="IPR035906">
    <property type="entry name" value="MetI-like_sf"/>
</dbReference>
<evidence type="ECO:0000313" key="10">
    <source>
        <dbReference type="EMBL" id="ASJ20270.1"/>
    </source>
</evidence>
<evidence type="ECO:0000259" key="9">
    <source>
        <dbReference type="PROSITE" id="PS50928"/>
    </source>
</evidence>
<dbReference type="InterPro" id="IPR000515">
    <property type="entry name" value="MetI-like"/>
</dbReference>
<dbReference type="PANTHER" id="PTHR43744:SF8">
    <property type="entry name" value="SN-GLYCEROL-3-PHOSPHATE TRANSPORT SYSTEM PERMEASE PROTEIN UGPE"/>
    <property type="match status" value="1"/>
</dbReference>
<keyword evidence="4" id="KW-1003">Cell membrane</keyword>
<evidence type="ECO:0000313" key="11">
    <source>
        <dbReference type="Proteomes" id="UP000264880"/>
    </source>
</evidence>
<keyword evidence="7 8" id="KW-0472">Membrane</keyword>
<feature type="transmembrane region" description="Helical" evidence="8">
    <location>
        <begin position="79"/>
        <end position="99"/>
    </location>
</feature>
<sequence>MRTSKKNKIITILLYVLLSIGAFFSIYPIYFMFVAATKSSGEIFMNTPPIFFGDYFFENLKSLSNRIPIWTALFNSLKVSIIFTVINLLLCSLSGYAFAKFDFKGKNFLFTCVLLSMMIPVYSRLIPLYRMMTFVNLQNTHIALILPGLAGAFGVFLMRQNFVSIPDALIEAARLDGASEIYIFAKIIMPLMIPSLAALGIYIFMGQWSNFTWPLIILNTENMYTLPVALSVLKGDTRIDYGQIMVGAIFAVLPVLVAFLFSSKYFISGLMGGAVKE</sequence>
<dbReference type="SUPFAM" id="SSF161098">
    <property type="entry name" value="MetI-like"/>
    <property type="match status" value="1"/>
</dbReference>
<keyword evidence="3 8" id="KW-0813">Transport</keyword>
<dbReference type="RefSeq" id="WP_008726773.1">
    <property type="nucleotide sequence ID" value="NZ_CP019914.1"/>
</dbReference>
<feature type="transmembrane region" description="Helical" evidence="8">
    <location>
        <begin position="245"/>
        <end position="267"/>
    </location>
</feature>
<evidence type="ECO:0000256" key="7">
    <source>
        <dbReference type="ARBA" id="ARBA00023136"/>
    </source>
</evidence>
<feature type="transmembrane region" description="Helical" evidence="8">
    <location>
        <begin position="141"/>
        <end position="160"/>
    </location>
</feature>
<feature type="domain" description="ABC transmembrane type-1" evidence="9">
    <location>
        <begin position="73"/>
        <end position="262"/>
    </location>
</feature>
<dbReference type="Pfam" id="PF00528">
    <property type="entry name" value="BPD_transp_1"/>
    <property type="match status" value="1"/>
</dbReference>
<dbReference type="AlphaFoldDB" id="A0AAC9TPM2"/>
<proteinExistence type="inferred from homology"/>
<dbReference type="EMBL" id="CP019914">
    <property type="protein sequence ID" value="ASJ20270.1"/>
    <property type="molecule type" value="Genomic_DNA"/>
</dbReference>
<evidence type="ECO:0000256" key="6">
    <source>
        <dbReference type="ARBA" id="ARBA00022989"/>
    </source>
</evidence>
<dbReference type="CDD" id="cd06261">
    <property type="entry name" value="TM_PBP2"/>
    <property type="match status" value="1"/>
</dbReference>
<dbReference type="Gene3D" id="1.10.3720.10">
    <property type="entry name" value="MetI-like"/>
    <property type="match status" value="1"/>
</dbReference>
<keyword evidence="6 8" id="KW-1133">Transmembrane helix</keyword>
<dbReference type="PROSITE" id="PS50928">
    <property type="entry name" value="ABC_TM1"/>
    <property type="match status" value="1"/>
</dbReference>
<comment type="subcellular location">
    <subcellularLocation>
        <location evidence="1 8">Cell membrane</location>
        <topology evidence="1 8">Multi-pass membrane protein</topology>
    </subcellularLocation>
</comment>
<evidence type="ECO:0000256" key="5">
    <source>
        <dbReference type="ARBA" id="ARBA00022692"/>
    </source>
</evidence>
<comment type="similarity">
    <text evidence="8">Belongs to the binding-protein-dependent transport system permease family.</text>
</comment>
<dbReference type="Proteomes" id="UP000264880">
    <property type="component" value="Chromosome"/>
</dbReference>
<organism evidence="10 11">
    <name type="scientific">Brachyspira hampsonii</name>
    <dbReference type="NCBI Taxonomy" id="1287055"/>
    <lineage>
        <taxon>Bacteria</taxon>
        <taxon>Pseudomonadati</taxon>
        <taxon>Spirochaetota</taxon>
        <taxon>Spirochaetia</taxon>
        <taxon>Brachyspirales</taxon>
        <taxon>Brachyspiraceae</taxon>
        <taxon>Brachyspira</taxon>
    </lineage>
</organism>